<dbReference type="AlphaFoldDB" id="W9SCU9"/>
<dbReference type="Proteomes" id="UP000030645">
    <property type="component" value="Unassembled WGS sequence"/>
</dbReference>
<sequence length="105" mass="11751">MKRSFVSFFRSTVPLLGAGTSASISCFSYRTALRLRKSSGQLLWLRKDVLLRPAIMMSNPTKICILVPLTGMLIRKKLGNQERSSSAVIWTIGDFVSLICKKDKL</sequence>
<protein>
    <submittedName>
        <fullName evidence="1">Uncharacterized protein</fullName>
    </submittedName>
</protein>
<gene>
    <name evidence="1" type="ORF">L484_026723</name>
</gene>
<evidence type="ECO:0000313" key="2">
    <source>
        <dbReference type="Proteomes" id="UP000030645"/>
    </source>
</evidence>
<accession>W9SCU9</accession>
<evidence type="ECO:0000313" key="1">
    <source>
        <dbReference type="EMBL" id="EXC35398.1"/>
    </source>
</evidence>
<dbReference type="EMBL" id="KE346358">
    <property type="protein sequence ID" value="EXC35398.1"/>
    <property type="molecule type" value="Genomic_DNA"/>
</dbReference>
<proteinExistence type="predicted"/>
<name>W9SCU9_9ROSA</name>
<organism evidence="1 2">
    <name type="scientific">Morus notabilis</name>
    <dbReference type="NCBI Taxonomy" id="981085"/>
    <lineage>
        <taxon>Eukaryota</taxon>
        <taxon>Viridiplantae</taxon>
        <taxon>Streptophyta</taxon>
        <taxon>Embryophyta</taxon>
        <taxon>Tracheophyta</taxon>
        <taxon>Spermatophyta</taxon>
        <taxon>Magnoliopsida</taxon>
        <taxon>eudicotyledons</taxon>
        <taxon>Gunneridae</taxon>
        <taxon>Pentapetalae</taxon>
        <taxon>rosids</taxon>
        <taxon>fabids</taxon>
        <taxon>Rosales</taxon>
        <taxon>Moraceae</taxon>
        <taxon>Moreae</taxon>
        <taxon>Morus</taxon>
    </lineage>
</organism>
<dbReference type="PROSITE" id="PS51257">
    <property type="entry name" value="PROKAR_LIPOPROTEIN"/>
    <property type="match status" value="1"/>
</dbReference>
<keyword evidence="2" id="KW-1185">Reference proteome</keyword>
<reference evidence="2" key="1">
    <citation type="submission" date="2013-01" db="EMBL/GenBank/DDBJ databases">
        <title>Draft Genome Sequence of a Mulberry Tree, Morus notabilis C.K. Schneid.</title>
        <authorList>
            <person name="He N."/>
            <person name="Zhao S."/>
        </authorList>
    </citation>
    <scope>NUCLEOTIDE SEQUENCE</scope>
</reference>